<evidence type="ECO:0000313" key="12">
    <source>
        <dbReference type="Proteomes" id="UP001344251"/>
    </source>
</evidence>
<feature type="transmembrane region" description="Helical" evidence="9">
    <location>
        <begin position="405"/>
        <end position="421"/>
    </location>
</feature>
<name>A0ABZ1FAE4_9ACTN</name>
<dbReference type="RefSeq" id="WP_326616371.1">
    <property type="nucleotide sequence ID" value="NZ_CP109106.1"/>
</dbReference>
<feature type="transmembrane region" description="Helical" evidence="9">
    <location>
        <begin position="483"/>
        <end position="506"/>
    </location>
</feature>
<feature type="transmembrane region" description="Helical" evidence="9">
    <location>
        <begin position="544"/>
        <end position="563"/>
    </location>
</feature>
<keyword evidence="12" id="KW-1185">Reference proteome</keyword>
<reference evidence="11 12" key="1">
    <citation type="submission" date="2022-10" db="EMBL/GenBank/DDBJ databases">
        <title>The complete genomes of actinobacterial strains from the NBC collection.</title>
        <authorList>
            <person name="Joergensen T.S."/>
            <person name="Alvarez Arevalo M."/>
            <person name="Sterndorff E.B."/>
            <person name="Faurdal D."/>
            <person name="Vuksanovic O."/>
            <person name="Mourched A.-S."/>
            <person name="Charusanti P."/>
            <person name="Shaw S."/>
            <person name="Blin K."/>
            <person name="Weber T."/>
        </authorList>
    </citation>
    <scope>NUCLEOTIDE SEQUENCE [LARGE SCALE GENOMIC DNA]</scope>
    <source>
        <strain evidence="11 12">NBC 01774</strain>
    </source>
</reference>
<evidence type="ECO:0000256" key="9">
    <source>
        <dbReference type="SAM" id="Phobius"/>
    </source>
</evidence>
<feature type="transmembrane region" description="Helical" evidence="9">
    <location>
        <begin position="327"/>
        <end position="350"/>
    </location>
</feature>
<protein>
    <recommendedName>
        <fullName evidence="4">Vacuolar membrane protease</fullName>
    </recommendedName>
    <alternativeName>
        <fullName evidence="8">FXNA-related family protease 1</fullName>
    </alternativeName>
</protein>
<sequence>MQIPTTMRRRVPTLAAFLLLLLTGIAALLPLRISEPRPASAPTGDFSAARAVAQLDHIAKVPHPAGSAAQADVQEYLVGELRKLGLRPEIQTRVAPSNADSPAIVGSVSNIHATIPGKKPTGRILLVAHYDSVPTAPGAGDDGSNVAAILEIARVLKAGAQLRNDVEILFTDGEEYGLLGSRGFVDAEASTYRAAAPRQTVVVNMEGRGTSGPVMMFQMAGTGLTSAVKASGAVTTSFSAAIYDRLPNDTDLTVFDEAGMRGLNFAFMDGSAHYHTGHDSISRLDAASVQDMGDAALAAVRQLGGTDLSQSGPDATYFSLFGTVVSYPAWLALPLALTALLSVPLLLWFGRSRGLSPRGAGRAALTFPLTLIGAAAIGMAGWWALSLARPDFALSEGSVHHLGRYAWGGALLLLVLLVAWYRWARRKASPLDIVAGVLGWFAMLAVVCAVLLPGGAYLFTWPALIGLTVLAVTLRFTRSDSPWRVVAGMVTALPVVALVLPVVLLLLPALGLSLIAAPLVLAALLAAVLLSLLEPLPSRRALTVGMLATVVAGAGTLVVGTALDGYSADEPRPVSLGYVLESDTSKATWVSDGDTSQTAVGKLLTDDPTRYDDRIPPLGDAVLANGVAKAAPLDAPRTANVSSTEADGVRTVRVRIQAPADAHTIAVHAGTGAHQILDATVEGAKLTGGPKRPEGNWGWSFSYAAPPAEGIDVVIRTRGKGPLPLRVVSTAAGLPDGVGAPTLATDESWASWPSVAGQTFVVRTFRI</sequence>
<dbReference type="Proteomes" id="UP001344251">
    <property type="component" value="Chromosome"/>
</dbReference>
<evidence type="ECO:0000256" key="5">
    <source>
        <dbReference type="ARBA" id="ARBA00022554"/>
    </source>
</evidence>
<dbReference type="Gene3D" id="3.40.630.10">
    <property type="entry name" value="Zn peptidases"/>
    <property type="match status" value="1"/>
</dbReference>
<feature type="transmembrane region" description="Helical" evidence="9">
    <location>
        <begin position="362"/>
        <end position="385"/>
    </location>
</feature>
<gene>
    <name evidence="11" type="ORF">OG863_03750</name>
</gene>
<feature type="domain" description="Peptidase M28" evidence="10">
    <location>
        <begin position="110"/>
        <end position="299"/>
    </location>
</feature>
<evidence type="ECO:0000256" key="6">
    <source>
        <dbReference type="ARBA" id="ARBA00022989"/>
    </source>
</evidence>
<evidence type="ECO:0000313" key="11">
    <source>
        <dbReference type="EMBL" id="WSB67146.1"/>
    </source>
</evidence>
<comment type="function">
    <text evidence="1">May be involved in vacuolar sorting and osmoregulation.</text>
</comment>
<evidence type="ECO:0000256" key="4">
    <source>
        <dbReference type="ARBA" id="ARBA00017435"/>
    </source>
</evidence>
<feature type="transmembrane region" description="Helical" evidence="9">
    <location>
        <begin position="512"/>
        <end position="532"/>
    </location>
</feature>
<keyword evidence="7" id="KW-0325">Glycoprotein</keyword>
<keyword evidence="6 9" id="KW-1133">Transmembrane helix</keyword>
<comment type="similarity">
    <text evidence="3">Belongs to the peptidase M28 family.</text>
</comment>
<accession>A0ABZ1FAE4</accession>
<evidence type="ECO:0000256" key="8">
    <source>
        <dbReference type="ARBA" id="ARBA00031512"/>
    </source>
</evidence>
<keyword evidence="9" id="KW-0812">Transmembrane</keyword>
<dbReference type="InterPro" id="IPR045175">
    <property type="entry name" value="M28_fam"/>
</dbReference>
<dbReference type="Pfam" id="PF04389">
    <property type="entry name" value="Peptidase_M28"/>
    <property type="match status" value="1"/>
</dbReference>
<evidence type="ECO:0000259" key="10">
    <source>
        <dbReference type="Pfam" id="PF04389"/>
    </source>
</evidence>
<organism evidence="11 12">
    <name type="scientific">Streptomyces decoyicus</name>
    <dbReference type="NCBI Taxonomy" id="249567"/>
    <lineage>
        <taxon>Bacteria</taxon>
        <taxon>Bacillati</taxon>
        <taxon>Actinomycetota</taxon>
        <taxon>Actinomycetes</taxon>
        <taxon>Kitasatosporales</taxon>
        <taxon>Streptomycetaceae</taxon>
        <taxon>Streptomyces</taxon>
    </lineage>
</organism>
<dbReference type="PANTHER" id="PTHR12147:SF58">
    <property type="entry name" value="VACUOLAR MEMBRANE PROTEASE"/>
    <property type="match status" value="1"/>
</dbReference>
<feature type="transmembrane region" description="Helical" evidence="9">
    <location>
        <begin position="458"/>
        <end position="476"/>
    </location>
</feature>
<dbReference type="EMBL" id="CP109106">
    <property type="protein sequence ID" value="WSB67146.1"/>
    <property type="molecule type" value="Genomic_DNA"/>
</dbReference>
<evidence type="ECO:0000256" key="7">
    <source>
        <dbReference type="ARBA" id="ARBA00023180"/>
    </source>
</evidence>
<keyword evidence="9" id="KW-0472">Membrane</keyword>
<evidence type="ECO:0000256" key="2">
    <source>
        <dbReference type="ARBA" id="ARBA00004128"/>
    </source>
</evidence>
<feature type="transmembrane region" description="Helical" evidence="9">
    <location>
        <begin position="433"/>
        <end position="452"/>
    </location>
</feature>
<evidence type="ECO:0000256" key="1">
    <source>
        <dbReference type="ARBA" id="ARBA00003273"/>
    </source>
</evidence>
<comment type="subcellular location">
    <subcellularLocation>
        <location evidence="2">Vacuole membrane</location>
        <topology evidence="2">Multi-pass membrane protein</topology>
    </subcellularLocation>
</comment>
<proteinExistence type="inferred from homology"/>
<dbReference type="InterPro" id="IPR007484">
    <property type="entry name" value="Peptidase_M28"/>
</dbReference>
<keyword evidence="5" id="KW-0926">Vacuole</keyword>
<evidence type="ECO:0000256" key="3">
    <source>
        <dbReference type="ARBA" id="ARBA00010918"/>
    </source>
</evidence>
<dbReference type="PANTHER" id="PTHR12147">
    <property type="entry name" value="METALLOPEPTIDASE M28 FAMILY MEMBER"/>
    <property type="match status" value="1"/>
</dbReference>
<dbReference type="SUPFAM" id="SSF53187">
    <property type="entry name" value="Zn-dependent exopeptidases"/>
    <property type="match status" value="1"/>
</dbReference>